<feature type="domain" description="Cell wall-active antibiotics response LiaF-like C-terminal" evidence="3">
    <location>
        <begin position="104"/>
        <end position="170"/>
    </location>
</feature>
<evidence type="ECO:0000256" key="1">
    <source>
        <dbReference type="SAM" id="MobiDB-lite"/>
    </source>
</evidence>
<organism evidence="4 5">
    <name type="scientific">Actinoallomurus vinaceus</name>
    <dbReference type="NCBI Taxonomy" id="1080074"/>
    <lineage>
        <taxon>Bacteria</taxon>
        <taxon>Bacillati</taxon>
        <taxon>Actinomycetota</taxon>
        <taxon>Actinomycetes</taxon>
        <taxon>Streptosporangiales</taxon>
        <taxon>Thermomonosporaceae</taxon>
        <taxon>Actinoallomurus</taxon>
    </lineage>
</organism>
<reference evidence="5" key="1">
    <citation type="journal article" date="2019" name="Int. J. Syst. Evol. Microbiol.">
        <title>The Global Catalogue of Microorganisms (GCM) 10K type strain sequencing project: providing services to taxonomists for standard genome sequencing and annotation.</title>
        <authorList>
            <consortium name="The Broad Institute Genomics Platform"/>
            <consortium name="The Broad Institute Genome Sequencing Center for Infectious Disease"/>
            <person name="Wu L."/>
            <person name="Ma J."/>
        </authorList>
    </citation>
    <scope>NUCLEOTIDE SEQUENCE [LARGE SCALE GENOMIC DNA]</scope>
    <source>
        <strain evidence="5">JCM 17939</strain>
    </source>
</reference>
<dbReference type="InterPro" id="IPR012551">
    <property type="entry name" value="DUF1707_SHOCT-like"/>
</dbReference>
<dbReference type="InterPro" id="IPR024425">
    <property type="entry name" value="LiaF-like_C"/>
</dbReference>
<evidence type="ECO:0000259" key="2">
    <source>
        <dbReference type="Pfam" id="PF08044"/>
    </source>
</evidence>
<evidence type="ECO:0000313" key="5">
    <source>
        <dbReference type="Proteomes" id="UP001501442"/>
    </source>
</evidence>
<dbReference type="PANTHER" id="PTHR40763:SF4">
    <property type="entry name" value="DUF1707 DOMAIN-CONTAINING PROTEIN"/>
    <property type="match status" value="1"/>
</dbReference>
<evidence type="ECO:0000313" key="4">
    <source>
        <dbReference type="EMBL" id="GAA4625155.1"/>
    </source>
</evidence>
<dbReference type="Pfam" id="PF09922">
    <property type="entry name" value="LiaF-like_C"/>
    <property type="match status" value="1"/>
</dbReference>
<gene>
    <name evidence="4" type="ORF">GCM10023196_028240</name>
</gene>
<evidence type="ECO:0000259" key="3">
    <source>
        <dbReference type="Pfam" id="PF09922"/>
    </source>
</evidence>
<feature type="compositionally biased region" description="Basic and acidic residues" evidence="1">
    <location>
        <begin position="223"/>
        <end position="242"/>
    </location>
</feature>
<name>A0ABP8U8N9_9ACTN</name>
<feature type="region of interest" description="Disordered" evidence="1">
    <location>
        <begin position="197"/>
        <end position="249"/>
    </location>
</feature>
<accession>A0ABP8U8N9</accession>
<feature type="region of interest" description="Disordered" evidence="1">
    <location>
        <begin position="1"/>
        <end position="23"/>
    </location>
</feature>
<dbReference type="Proteomes" id="UP001501442">
    <property type="component" value="Unassembled WGS sequence"/>
</dbReference>
<sequence>MDLPEKPVEADPGRMRASDADRDRIADQLREALAEGRLTPEEHAERLDAVYQAKTYAELTPIVADLPAAGGVAPAATVRDDLPAPQAGSPNIVAIFSGAERKGRWLVEPQTNVVAVFGGVELDLRQAVLAQREVTINVSAILGGVSITVPPGVRVLSSVASILGGCQLPSDETVGPDAPVIRLTGMALLGGVDVKRAASGDSTGSAKADHRDFHTRERHLHREFREKQREVHREFREQQRELRRQRRSR</sequence>
<keyword evidence="5" id="KW-1185">Reference proteome</keyword>
<dbReference type="PANTHER" id="PTHR40763">
    <property type="entry name" value="MEMBRANE PROTEIN-RELATED"/>
    <property type="match status" value="1"/>
</dbReference>
<proteinExistence type="predicted"/>
<dbReference type="EMBL" id="BAABHK010000003">
    <property type="protein sequence ID" value="GAA4625155.1"/>
    <property type="molecule type" value="Genomic_DNA"/>
</dbReference>
<dbReference type="Pfam" id="PF08044">
    <property type="entry name" value="DUF1707"/>
    <property type="match status" value="1"/>
</dbReference>
<protein>
    <submittedName>
        <fullName evidence="4">DUF1707 domain-containing protein</fullName>
    </submittedName>
</protein>
<feature type="domain" description="DUF1707" evidence="2">
    <location>
        <begin position="15"/>
        <end position="67"/>
    </location>
</feature>
<comment type="caution">
    <text evidence="4">The sequence shown here is derived from an EMBL/GenBank/DDBJ whole genome shotgun (WGS) entry which is preliminary data.</text>
</comment>